<dbReference type="AlphaFoldDB" id="A0A5M8QKZ1"/>
<reference evidence="2 4" key="3">
    <citation type="submission" date="2024-08" db="EMBL/GenBank/DDBJ databases">
        <authorList>
            <person name="Wei W."/>
        </authorList>
    </citation>
    <scope>NUCLEOTIDE SEQUENCE [LARGE SCALE GENOMIC DNA]</scope>
    <source>
        <strain evidence="2 4">XU2</strain>
    </source>
</reference>
<dbReference type="SUPFAM" id="SSF48498">
    <property type="entry name" value="Tetracyclin repressor-like, C-terminal domain"/>
    <property type="match status" value="1"/>
</dbReference>
<dbReference type="Proteomes" id="UP001570846">
    <property type="component" value="Unassembled WGS sequence"/>
</dbReference>
<comment type="caution">
    <text evidence="1">The sequence shown here is derived from an EMBL/GenBank/DDBJ whole genome shotgun (WGS) entry which is preliminary data.</text>
</comment>
<organism evidence="1 3">
    <name type="scientific">Rufibacter glacialis</name>
    <dbReference type="NCBI Taxonomy" id="1259555"/>
    <lineage>
        <taxon>Bacteria</taxon>
        <taxon>Pseudomonadati</taxon>
        <taxon>Bacteroidota</taxon>
        <taxon>Cytophagia</taxon>
        <taxon>Cytophagales</taxon>
        <taxon>Hymenobacteraceae</taxon>
        <taxon>Rufibacter</taxon>
    </lineage>
</organism>
<dbReference type="OrthoDB" id="881297at2"/>
<keyword evidence="4" id="KW-1185">Reference proteome</keyword>
<dbReference type="RefSeq" id="WP_149097851.1">
    <property type="nucleotide sequence ID" value="NZ_BMMG01000002.1"/>
</dbReference>
<reference evidence="1 3" key="2">
    <citation type="submission" date="2019-09" db="EMBL/GenBank/DDBJ databases">
        <title>A bacterium isolated from glacier soil.</title>
        <authorList>
            <person name="Liu Q."/>
        </authorList>
    </citation>
    <scope>NUCLEOTIDE SEQUENCE [LARGE SCALE GENOMIC DNA]</scope>
    <source>
        <strain evidence="1 3">MDT1-10-3</strain>
    </source>
</reference>
<sequence>MNFKETILDEALVIFERRGIQEVSLEELLETLEISRGTLQGLAATKKELVQLCIHHSLLVRQAEVDLVMQEAEHPLQAFLQLLQLSVEEVHSFSPEFVQDLRQYYPRSWARLEVFMRTLSQEYLEPLLAKSIELGYLQRDLPPEMVVRLFINQLYGLLNPHLFPALGYGYQELFKIVVIYYLRGCATPLGQAHLEEFTHQSLSG</sequence>
<accession>A0A5M8QKZ1</accession>
<evidence type="ECO:0000313" key="2">
    <source>
        <dbReference type="EMBL" id="MFA1770043.1"/>
    </source>
</evidence>
<dbReference type="Proteomes" id="UP000323866">
    <property type="component" value="Unassembled WGS sequence"/>
</dbReference>
<gene>
    <name evidence="2" type="ORF">ACD591_01975</name>
    <name evidence="1" type="ORF">FOE74_06875</name>
</gene>
<evidence type="ECO:0000313" key="4">
    <source>
        <dbReference type="Proteomes" id="UP001570846"/>
    </source>
</evidence>
<dbReference type="EMBL" id="VKKZ01000019">
    <property type="protein sequence ID" value="KAA6435660.1"/>
    <property type="molecule type" value="Genomic_DNA"/>
</dbReference>
<protein>
    <submittedName>
        <fullName evidence="1">TetR family transcriptional regulator</fullName>
    </submittedName>
</protein>
<proteinExistence type="predicted"/>
<dbReference type="InterPro" id="IPR009057">
    <property type="entry name" value="Homeodomain-like_sf"/>
</dbReference>
<evidence type="ECO:0000313" key="3">
    <source>
        <dbReference type="Proteomes" id="UP000323866"/>
    </source>
</evidence>
<dbReference type="SUPFAM" id="SSF46689">
    <property type="entry name" value="Homeodomain-like"/>
    <property type="match status" value="1"/>
</dbReference>
<dbReference type="EMBL" id="JBGOGF010000001">
    <property type="protein sequence ID" value="MFA1770043.1"/>
    <property type="molecule type" value="Genomic_DNA"/>
</dbReference>
<reference evidence="1 3" key="1">
    <citation type="submission" date="2019-07" db="EMBL/GenBank/DDBJ databases">
        <authorList>
            <person name="Qu J.-H."/>
        </authorList>
    </citation>
    <scope>NUCLEOTIDE SEQUENCE [LARGE SCALE GENOMIC DNA]</scope>
    <source>
        <strain evidence="1 3">MDT1-10-3</strain>
    </source>
</reference>
<name>A0A5M8QKZ1_9BACT</name>
<dbReference type="InterPro" id="IPR036271">
    <property type="entry name" value="Tet_transcr_reg_TetR-rel_C_sf"/>
</dbReference>
<evidence type="ECO:0000313" key="1">
    <source>
        <dbReference type="EMBL" id="KAA6435660.1"/>
    </source>
</evidence>
<dbReference type="Gene3D" id="1.10.357.10">
    <property type="entry name" value="Tetracycline Repressor, domain 2"/>
    <property type="match status" value="1"/>
</dbReference>